<dbReference type="RefSeq" id="WP_176439923.1">
    <property type="nucleotide sequence ID" value="NZ_FZNW01000011.1"/>
</dbReference>
<evidence type="ECO:0008006" key="3">
    <source>
        <dbReference type="Google" id="ProtNLM"/>
    </source>
</evidence>
<protein>
    <recommendedName>
        <fullName evidence="3">TAP-like protein</fullName>
    </recommendedName>
</protein>
<keyword evidence="2" id="KW-1185">Reference proteome</keyword>
<accession>A0A238XMP3</accession>
<dbReference type="InterPro" id="IPR029058">
    <property type="entry name" value="AB_hydrolase_fold"/>
</dbReference>
<dbReference type="AlphaFoldDB" id="A0A238XMP3"/>
<dbReference type="Proteomes" id="UP000198348">
    <property type="component" value="Unassembled WGS sequence"/>
</dbReference>
<dbReference type="EMBL" id="FZNW01000011">
    <property type="protein sequence ID" value="SNR59624.1"/>
    <property type="molecule type" value="Genomic_DNA"/>
</dbReference>
<dbReference type="Gene3D" id="3.40.50.1820">
    <property type="entry name" value="alpha/beta hydrolase"/>
    <property type="match status" value="1"/>
</dbReference>
<sequence>MPDATRQTWEAFNELQRMTTSTENVVRFLDAFAHIDVTGIVDQVRCSTLIVHARGDVRVPQAQAQELAARIPGSRLVLLDSRNHILTGTEPAWPVFLDEIDRFLAAS</sequence>
<organism evidence="1 2">
    <name type="scientific">Haloechinothrix alba</name>
    <dbReference type="NCBI Taxonomy" id="664784"/>
    <lineage>
        <taxon>Bacteria</taxon>
        <taxon>Bacillati</taxon>
        <taxon>Actinomycetota</taxon>
        <taxon>Actinomycetes</taxon>
        <taxon>Pseudonocardiales</taxon>
        <taxon>Pseudonocardiaceae</taxon>
        <taxon>Haloechinothrix</taxon>
    </lineage>
</organism>
<proteinExistence type="predicted"/>
<name>A0A238XMP3_9PSEU</name>
<evidence type="ECO:0000313" key="1">
    <source>
        <dbReference type="EMBL" id="SNR59624.1"/>
    </source>
</evidence>
<gene>
    <name evidence="1" type="ORF">SAMN06265360_111102</name>
</gene>
<dbReference type="SUPFAM" id="SSF53474">
    <property type="entry name" value="alpha/beta-Hydrolases"/>
    <property type="match status" value="1"/>
</dbReference>
<reference evidence="1 2" key="1">
    <citation type="submission" date="2017-06" db="EMBL/GenBank/DDBJ databases">
        <authorList>
            <person name="Kim H.J."/>
            <person name="Triplett B.A."/>
        </authorList>
    </citation>
    <scope>NUCLEOTIDE SEQUENCE [LARGE SCALE GENOMIC DNA]</scope>
    <source>
        <strain evidence="1 2">DSM 45207</strain>
    </source>
</reference>
<evidence type="ECO:0000313" key="2">
    <source>
        <dbReference type="Proteomes" id="UP000198348"/>
    </source>
</evidence>